<organism evidence="2 3">
    <name type="scientific">Ursus americanus</name>
    <name type="common">American black bear</name>
    <name type="synonym">Euarctos americanus</name>
    <dbReference type="NCBI Taxonomy" id="9643"/>
    <lineage>
        <taxon>Eukaryota</taxon>
        <taxon>Metazoa</taxon>
        <taxon>Chordata</taxon>
        <taxon>Craniata</taxon>
        <taxon>Vertebrata</taxon>
        <taxon>Euteleostomi</taxon>
        <taxon>Mammalia</taxon>
        <taxon>Eutheria</taxon>
        <taxon>Laurasiatheria</taxon>
        <taxon>Carnivora</taxon>
        <taxon>Caniformia</taxon>
        <taxon>Ursidae</taxon>
        <taxon>Ursus</taxon>
    </lineage>
</organism>
<dbReference type="AlphaFoldDB" id="A0A452RKY5"/>
<feature type="chain" id="PRO_5019105815" evidence="1">
    <location>
        <begin position="24"/>
        <end position="92"/>
    </location>
</feature>
<proteinExistence type="predicted"/>
<keyword evidence="3" id="KW-1185">Reference proteome</keyword>
<sequence length="92" mass="10261">CFPLRVPCLWNIFVLNFYSLCSPSLPALTEGYVGALHENRHGSSAQIRRRKASGDPYWAYSAPGGMLGLHSGVEYVLPIWLLIICHPTTLFI</sequence>
<protein>
    <submittedName>
        <fullName evidence="2">Uncharacterized protein</fullName>
    </submittedName>
</protein>
<evidence type="ECO:0000313" key="3">
    <source>
        <dbReference type="Proteomes" id="UP000291022"/>
    </source>
</evidence>
<dbReference type="GeneTree" id="ENSGT00950000185179"/>
<evidence type="ECO:0000313" key="2">
    <source>
        <dbReference type="Ensembl" id="ENSUAMP00000019747.1"/>
    </source>
</evidence>
<reference evidence="2" key="2">
    <citation type="submission" date="2025-08" db="UniProtKB">
        <authorList>
            <consortium name="Ensembl"/>
        </authorList>
    </citation>
    <scope>IDENTIFICATION</scope>
</reference>
<accession>A0A452RKY5</accession>
<dbReference type="Proteomes" id="UP000291022">
    <property type="component" value="Unassembled WGS sequence"/>
</dbReference>
<name>A0A452RKY5_URSAM</name>
<keyword evidence="1" id="KW-0732">Signal</keyword>
<dbReference type="STRING" id="9643.ENSUAMP00000019747"/>
<feature type="signal peptide" evidence="1">
    <location>
        <begin position="1"/>
        <end position="23"/>
    </location>
</feature>
<dbReference type="Ensembl" id="ENSUAMT00000022092.1">
    <property type="protein sequence ID" value="ENSUAMP00000019747.1"/>
    <property type="gene ID" value="ENSUAMG00000015622.1"/>
</dbReference>
<evidence type="ECO:0000256" key="1">
    <source>
        <dbReference type="SAM" id="SignalP"/>
    </source>
</evidence>
<reference evidence="3" key="1">
    <citation type="submission" date="2016-06" db="EMBL/GenBank/DDBJ databases">
        <title>De novo assembly and RNA-Seq shows season-dependent expression and editing in black bear kidneys.</title>
        <authorList>
            <person name="Korstanje R."/>
            <person name="Srivastava A."/>
            <person name="Sarsani V.K."/>
            <person name="Sheehan S.M."/>
            <person name="Seger R.L."/>
            <person name="Barter M.E."/>
            <person name="Lindqvist C."/>
            <person name="Brody L.C."/>
            <person name="Mullikin J.C."/>
        </authorList>
    </citation>
    <scope>NUCLEOTIDE SEQUENCE [LARGE SCALE GENOMIC DNA]</scope>
</reference>
<reference evidence="2" key="3">
    <citation type="submission" date="2025-09" db="UniProtKB">
        <authorList>
            <consortium name="Ensembl"/>
        </authorList>
    </citation>
    <scope>IDENTIFICATION</scope>
</reference>